<name>A0A6J5MGZ5_9CAUD</name>
<reference evidence="1" key="1">
    <citation type="submission" date="2020-04" db="EMBL/GenBank/DDBJ databases">
        <authorList>
            <person name="Chiriac C."/>
            <person name="Salcher M."/>
            <person name="Ghai R."/>
            <person name="Kavagutti S V."/>
        </authorList>
    </citation>
    <scope>NUCLEOTIDE SEQUENCE</scope>
</reference>
<evidence type="ECO:0000313" key="1">
    <source>
        <dbReference type="EMBL" id="CAB4144653.1"/>
    </source>
</evidence>
<organism evidence="1">
    <name type="scientific">uncultured Caudovirales phage</name>
    <dbReference type="NCBI Taxonomy" id="2100421"/>
    <lineage>
        <taxon>Viruses</taxon>
        <taxon>Duplodnaviria</taxon>
        <taxon>Heunggongvirae</taxon>
        <taxon>Uroviricota</taxon>
        <taxon>Caudoviricetes</taxon>
        <taxon>Peduoviridae</taxon>
        <taxon>Maltschvirus</taxon>
        <taxon>Maltschvirus maltsch</taxon>
    </lineage>
</organism>
<dbReference type="EMBL" id="LR796427">
    <property type="protein sequence ID" value="CAB4144653.1"/>
    <property type="molecule type" value="Genomic_DNA"/>
</dbReference>
<proteinExistence type="predicted"/>
<accession>A0A6J5MGZ5</accession>
<sequence>MIVTNELPNNAVTFWYDINQPRRNQGKQEALERWKTWKKEHQEPMVRSKGNPRSKGDKLREMWHSIHHISGERSDGKADNLFICESDKQHENLELQLKQLQIELVKSGAIGFSLGAKKYYVTWKPLADFISQWRAKNEQSS</sequence>
<gene>
    <name evidence="1" type="ORF">UFOVP455_56</name>
</gene>
<protein>
    <submittedName>
        <fullName evidence="1">Uncharacterized protein</fullName>
    </submittedName>
</protein>